<dbReference type="Proteomes" id="UP000644756">
    <property type="component" value="Unassembled WGS sequence"/>
</dbReference>
<proteinExistence type="predicted"/>
<sequence length="58" mass="6508">MEQKVGLVLSFKDADQLPEWGKTIYCGSFACKNYTRISGWNIPGGEHHYAFGNDRDVG</sequence>
<reference evidence="1" key="1">
    <citation type="journal article" date="2014" name="Int. J. Syst. Evol. Microbiol.">
        <title>Complete genome sequence of Corynebacterium casei LMG S-19264T (=DSM 44701T), isolated from a smear-ripened cheese.</title>
        <authorList>
            <consortium name="US DOE Joint Genome Institute (JGI-PGF)"/>
            <person name="Walter F."/>
            <person name="Albersmeier A."/>
            <person name="Kalinowski J."/>
            <person name="Ruckert C."/>
        </authorList>
    </citation>
    <scope>NUCLEOTIDE SEQUENCE</scope>
    <source>
        <strain evidence="1">CGMCC 1.12987</strain>
    </source>
</reference>
<dbReference type="AlphaFoldDB" id="A0A917FLT4"/>
<protein>
    <submittedName>
        <fullName evidence="1">Uncharacterized protein</fullName>
    </submittedName>
</protein>
<comment type="caution">
    <text evidence="1">The sequence shown here is derived from an EMBL/GenBank/DDBJ whole genome shotgun (WGS) entry which is preliminary data.</text>
</comment>
<evidence type="ECO:0000313" key="2">
    <source>
        <dbReference type="Proteomes" id="UP000644756"/>
    </source>
</evidence>
<dbReference type="EMBL" id="BMGR01000001">
    <property type="protein sequence ID" value="GGF90414.1"/>
    <property type="molecule type" value="Genomic_DNA"/>
</dbReference>
<accession>A0A917FLT4</accession>
<reference evidence="1" key="2">
    <citation type="submission" date="2020-09" db="EMBL/GenBank/DDBJ databases">
        <authorList>
            <person name="Sun Q."/>
            <person name="Zhou Y."/>
        </authorList>
    </citation>
    <scope>NUCLEOTIDE SEQUENCE</scope>
    <source>
        <strain evidence="1">CGMCC 1.12987</strain>
    </source>
</reference>
<gene>
    <name evidence="1" type="ORF">GCM10010916_04720</name>
</gene>
<keyword evidence="2" id="KW-1185">Reference proteome</keyword>
<evidence type="ECO:0000313" key="1">
    <source>
        <dbReference type="EMBL" id="GGF90414.1"/>
    </source>
</evidence>
<name>A0A917FLT4_9BACL</name>
<organism evidence="1 2">
    <name type="scientific">Paenibacillus abyssi</name>
    <dbReference type="NCBI Taxonomy" id="1340531"/>
    <lineage>
        <taxon>Bacteria</taxon>
        <taxon>Bacillati</taxon>
        <taxon>Bacillota</taxon>
        <taxon>Bacilli</taxon>
        <taxon>Bacillales</taxon>
        <taxon>Paenibacillaceae</taxon>
        <taxon>Paenibacillus</taxon>
    </lineage>
</organism>